<keyword evidence="4" id="KW-1185">Reference proteome</keyword>
<dbReference type="PANTHER" id="PTHR14327">
    <property type="entry name" value="CATION CHANNEL SPERM-ASSOCIATED PROTEIN SUBUNIT GAMMA"/>
    <property type="match status" value="1"/>
</dbReference>
<evidence type="ECO:0000259" key="2">
    <source>
        <dbReference type="Pfam" id="PF22851"/>
    </source>
</evidence>
<evidence type="ECO:0000313" key="4">
    <source>
        <dbReference type="Proteomes" id="UP000230750"/>
    </source>
</evidence>
<accession>A0A2G8JCV9</accession>
<feature type="domain" description="CATSPERG C-terminal" evidence="1">
    <location>
        <begin position="323"/>
        <end position="372"/>
    </location>
</feature>
<name>A0A2G8JCV9_STIJA</name>
<dbReference type="InterPro" id="IPR053874">
    <property type="entry name" value="CATSPERG_Ig-like"/>
</dbReference>
<dbReference type="InterPro" id="IPR028246">
    <property type="entry name" value="CATSPERG"/>
</dbReference>
<dbReference type="Pfam" id="PF22851">
    <property type="entry name" value="CATSPERG_Ig-like"/>
    <property type="match status" value="1"/>
</dbReference>
<feature type="domain" description="CATSPERG Ig-like" evidence="2">
    <location>
        <begin position="104"/>
        <end position="227"/>
    </location>
</feature>
<organism evidence="3 4">
    <name type="scientific">Stichopus japonicus</name>
    <name type="common">Sea cucumber</name>
    <dbReference type="NCBI Taxonomy" id="307972"/>
    <lineage>
        <taxon>Eukaryota</taxon>
        <taxon>Metazoa</taxon>
        <taxon>Echinodermata</taxon>
        <taxon>Eleutherozoa</taxon>
        <taxon>Echinozoa</taxon>
        <taxon>Holothuroidea</taxon>
        <taxon>Aspidochirotacea</taxon>
        <taxon>Aspidochirotida</taxon>
        <taxon>Stichopodidae</taxon>
        <taxon>Apostichopus</taxon>
    </lineage>
</organism>
<evidence type="ECO:0000259" key="1">
    <source>
        <dbReference type="Pfam" id="PF22846"/>
    </source>
</evidence>
<dbReference type="PANTHER" id="PTHR14327:SF1">
    <property type="entry name" value="CATION CHANNEL SPERM-ASSOCIATED AUXILIARY SUBUNIT GAMMA"/>
    <property type="match status" value="1"/>
</dbReference>
<reference evidence="3 4" key="1">
    <citation type="journal article" date="2017" name="PLoS Biol.">
        <title>The sea cucumber genome provides insights into morphological evolution and visceral regeneration.</title>
        <authorList>
            <person name="Zhang X."/>
            <person name="Sun L."/>
            <person name="Yuan J."/>
            <person name="Sun Y."/>
            <person name="Gao Y."/>
            <person name="Zhang L."/>
            <person name="Li S."/>
            <person name="Dai H."/>
            <person name="Hamel J.F."/>
            <person name="Liu C."/>
            <person name="Yu Y."/>
            <person name="Liu S."/>
            <person name="Lin W."/>
            <person name="Guo K."/>
            <person name="Jin S."/>
            <person name="Xu P."/>
            <person name="Storey K.B."/>
            <person name="Huan P."/>
            <person name="Zhang T."/>
            <person name="Zhou Y."/>
            <person name="Zhang J."/>
            <person name="Lin C."/>
            <person name="Li X."/>
            <person name="Xing L."/>
            <person name="Huo D."/>
            <person name="Sun M."/>
            <person name="Wang L."/>
            <person name="Mercier A."/>
            <person name="Li F."/>
            <person name="Yang H."/>
            <person name="Xiang J."/>
        </authorList>
    </citation>
    <scope>NUCLEOTIDE SEQUENCE [LARGE SCALE GENOMIC DNA]</scope>
    <source>
        <strain evidence="3">Shaxun</strain>
        <tissue evidence="3">Muscle</tissue>
    </source>
</reference>
<dbReference type="AlphaFoldDB" id="A0A2G8JCV9"/>
<dbReference type="STRING" id="307972.A0A2G8JCV9"/>
<dbReference type="Proteomes" id="UP000230750">
    <property type="component" value="Unassembled WGS sequence"/>
</dbReference>
<dbReference type="InterPro" id="IPR053873">
    <property type="entry name" value="CATSPERG_C"/>
</dbReference>
<evidence type="ECO:0000313" key="3">
    <source>
        <dbReference type="EMBL" id="PIK33576.1"/>
    </source>
</evidence>
<dbReference type="Pfam" id="PF22846">
    <property type="entry name" value="CATSPERG_C"/>
    <property type="match status" value="2"/>
</dbReference>
<protein>
    <submittedName>
        <fullName evidence="3">Putative cation channel sperm-associated protein subunit gamma 1-like</fullName>
    </submittedName>
</protein>
<comment type="caution">
    <text evidence="3">The sequence shown here is derived from an EMBL/GenBank/DDBJ whole genome shotgun (WGS) entry which is preliminary data.</text>
</comment>
<dbReference type="GO" id="GO:0036128">
    <property type="term" value="C:CatSper complex"/>
    <property type="evidence" value="ECO:0007669"/>
    <property type="project" value="InterPro"/>
</dbReference>
<proteinExistence type="predicted"/>
<feature type="domain" description="CATSPERG C-terminal" evidence="1">
    <location>
        <begin position="253"/>
        <end position="319"/>
    </location>
</feature>
<dbReference type="EMBL" id="MRZV01002491">
    <property type="protein sequence ID" value="PIK33576.1"/>
    <property type="molecule type" value="Genomic_DNA"/>
</dbReference>
<sequence>MSQLHDENSLLIYQGLLHLILDLREKGRRMAYAGDLHNPLEQFLNLRKPLEAYHDYMYRNRLLPIGIHITYSHLEMVEYEKKFDSCIFLALKSLQVREGRVFSLPAEVFLDKGDSYQFKIELRGWSHEEREAGLYHHQNLDLIQMMVEVSDLNLLQVNLFRRVDYLRDTVEYTVTLEDLASIGYKAPPGRLLQVSSFTLEAWNSALSCFEERNDKTETKGLIGITVLHGCPPGMVLQYDINATILYNGISSVYECPQVDPNLPCVYFKHEFHPLFKVLDVTTGKSKPFTGRYTLKVIGGQGTQEDEMSYFTQEEISKYNWLDRDVASSSSYCEYTVQFMVKVHGLPISSQRSVRIVAWCMLLSCGIIGFILLCDWNERRIWQPLNSGRSRGSRYHPNMGSESGAFRHQHLVQLYISVGQNDICFDLLPESSFSSNPFGDSIAARRTLNHKQPNRAEITWNLDGAWTESKSTNTLDQISEEVESEVL</sequence>
<dbReference type="GO" id="GO:0097228">
    <property type="term" value="C:sperm principal piece"/>
    <property type="evidence" value="ECO:0007669"/>
    <property type="project" value="InterPro"/>
</dbReference>
<dbReference type="OrthoDB" id="10067721at2759"/>
<gene>
    <name evidence="3" type="ORF">BSL78_29608</name>
</gene>